<evidence type="ECO:0000313" key="3">
    <source>
        <dbReference type="Proteomes" id="UP000603602"/>
    </source>
</evidence>
<dbReference type="InterPro" id="IPR029062">
    <property type="entry name" value="Class_I_gatase-like"/>
</dbReference>
<evidence type="ECO:0000259" key="1">
    <source>
        <dbReference type="Pfam" id="PF00117"/>
    </source>
</evidence>
<evidence type="ECO:0000313" key="2">
    <source>
        <dbReference type="EMBL" id="MBD8502910.1"/>
    </source>
</evidence>
<sequence length="230" mass="25077">MNRRAHILQHVPFEGPGSIASWLDAGGWRVTRTAFFESADLPAPEDIDLLVVMGGPMSVNDGDRHPWLAAEKRFVRAAVEAGKPVLGICLGAQLIAAALGARVYPNAEKEIGWLPVRAVAEGAGLFRFPAQVEVFHWHGETFDLPPGATRLAESAGCANQAFQLGERVIGLQFHLETTPDTARAIVAHCRDELSPARYVQDEAQILAAPPERYAGINRLMAQVLDWLTRN</sequence>
<comment type="caution">
    <text evidence="2">The sequence shown here is derived from an EMBL/GenBank/DDBJ whole genome shotgun (WGS) entry which is preliminary data.</text>
</comment>
<name>A0ABR9BBN3_9RHOO</name>
<reference evidence="3" key="1">
    <citation type="submission" date="2023-07" db="EMBL/GenBank/DDBJ databases">
        <title>Thauera sp. CAU 1555 isolated from sand of Yaerae Beach.</title>
        <authorList>
            <person name="Kim W."/>
        </authorList>
    </citation>
    <scope>NUCLEOTIDE SEQUENCE [LARGE SCALE GENOMIC DNA]</scope>
    <source>
        <strain evidence="3">CAU 1555</strain>
    </source>
</reference>
<dbReference type="PROSITE" id="PS51273">
    <property type="entry name" value="GATASE_TYPE_1"/>
    <property type="match status" value="1"/>
</dbReference>
<gene>
    <name evidence="2" type="ORF">IFO67_08450</name>
</gene>
<accession>A0ABR9BBN3</accession>
<proteinExistence type="predicted"/>
<dbReference type="Pfam" id="PF00117">
    <property type="entry name" value="GATase"/>
    <property type="match status" value="1"/>
</dbReference>
<dbReference type="SUPFAM" id="SSF52317">
    <property type="entry name" value="Class I glutamine amidotransferase-like"/>
    <property type="match status" value="1"/>
</dbReference>
<dbReference type="EMBL" id="JACYTO010000001">
    <property type="protein sequence ID" value="MBD8502910.1"/>
    <property type="molecule type" value="Genomic_DNA"/>
</dbReference>
<dbReference type="CDD" id="cd01741">
    <property type="entry name" value="GATase1_1"/>
    <property type="match status" value="1"/>
</dbReference>
<dbReference type="Proteomes" id="UP000603602">
    <property type="component" value="Unassembled WGS sequence"/>
</dbReference>
<organism evidence="2 3">
    <name type="scientific">Thauera sedimentorum</name>
    <dbReference type="NCBI Taxonomy" id="2767595"/>
    <lineage>
        <taxon>Bacteria</taxon>
        <taxon>Pseudomonadati</taxon>
        <taxon>Pseudomonadota</taxon>
        <taxon>Betaproteobacteria</taxon>
        <taxon>Rhodocyclales</taxon>
        <taxon>Zoogloeaceae</taxon>
        <taxon>Thauera</taxon>
    </lineage>
</organism>
<dbReference type="PANTHER" id="PTHR42695:SF5">
    <property type="entry name" value="GLUTAMINE AMIDOTRANSFERASE YLR126C-RELATED"/>
    <property type="match status" value="1"/>
</dbReference>
<dbReference type="RefSeq" id="WP_187717657.1">
    <property type="nucleotide sequence ID" value="NZ_JACTAH010000001.1"/>
</dbReference>
<dbReference type="InterPro" id="IPR017926">
    <property type="entry name" value="GATASE"/>
</dbReference>
<dbReference type="InterPro" id="IPR044992">
    <property type="entry name" value="ChyE-like"/>
</dbReference>
<keyword evidence="2" id="KW-0315">Glutamine amidotransferase</keyword>
<keyword evidence="3" id="KW-1185">Reference proteome</keyword>
<feature type="domain" description="Glutamine amidotransferase" evidence="1">
    <location>
        <begin position="44"/>
        <end position="182"/>
    </location>
</feature>
<protein>
    <submittedName>
        <fullName evidence="2">Type 1 glutamine amidotransferase</fullName>
    </submittedName>
</protein>
<dbReference type="Gene3D" id="3.40.50.880">
    <property type="match status" value="1"/>
</dbReference>
<dbReference type="PANTHER" id="PTHR42695">
    <property type="entry name" value="GLUTAMINE AMIDOTRANSFERASE YLR126C-RELATED"/>
    <property type="match status" value="1"/>
</dbReference>